<dbReference type="EMBL" id="VFPP01000001">
    <property type="protein sequence ID" value="TQM83016.1"/>
    <property type="molecule type" value="Genomic_DNA"/>
</dbReference>
<comment type="caution">
    <text evidence="1">The sequence shown here is derived from an EMBL/GenBank/DDBJ whole genome shotgun (WGS) entry which is preliminary data.</text>
</comment>
<protein>
    <submittedName>
        <fullName evidence="1">Uncharacterized protein</fullName>
    </submittedName>
</protein>
<accession>A0A543JJK4</accession>
<dbReference type="RefSeq" id="WP_141980818.1">
    <property type="nucleotide sequence ID" value="NZ_VFPP01000001.1"/>
</dbReference>
<dbReference type="AlphaFoldDB" id="A0A543JJK4"/>
<keyword evidence="2" id="KW-1185">Reference proteome</keyword>
<dbReference type="OrthoDB" id="3696809at2"/>
<reference evidence="1 2" key="1">
    <citation type="submission" date="2019-06" db="EMBL/GenBank/DDBJ databases">
        <title>Sequencing the genomes of 1000 actinobacteria strains.</title>
        <authorList>
            <person name="Klenk H.-P."/>
        </authorList>
    </citation>
    <scope>NUCLEOTIDE SEQUENCE [LARGE SCALE GENOMIC DNA]</scope>
    <source>
        <strain evidence="1 2">DSM 45456</strain>
    </source>
</reference>
<sequence>MPPTYGCHPVADPGFPTARSAARGFGDGSALELFADTTCTTRVATVHHEVPTTTAASYRLTPIPT</sequence>
<proteinExistence type="predicted"/>
<evidence type="ECO:0000313" key="1">
    <source>
        <dbReference type="EMBL" id="TQM83016.1"/>
    </source>
</evidence>
<gene>
    <name evidence="1" type="ORF">FHX81_5429</name>
</gene>
<dbReference type="Proteomes" id="UP000316628">
    <property type="component" value="Unassembled WGS sequence"/>
</dbReference>
<evidence type="ECO:0000313" key="2">
    <source>
        <dbReference type="Proteomes" id="UP000316628"/>
    </source>
</evidence>
<name>A0A543JJK4_9PSEU</name>
<organism evidence="1 2">
    <name type="scientific">Saccharothrix saharensis</name>
    <dbReference type="NCBI Taxonomy" id="571190"/>
    <lineage>
        <taxon>Bacteria</taxon>
        <taxon>Bacillati</taxon>
        <taxon>Actinomycetota</taxon>
        <taxon>Actinomycetes</taxon>
        <taxon>Pseudonocardiales</taxon>
        <taxon>Pseudonocardiaceae</taxon>
        <taxon>Saccharothrix</taxon>
    </lineage>
</organism>